<gene>
    <name evidence="13" type="ORF">PMAYCL1PPCAC_17915</name>
</gene>
<feature type="disulfide bond" evidence="9">
    <location>
        <begin position="194"/>
        <end position="203"/>
    </location>
</feature>
<dbReference type="PROSITE" id="PS00010">
    <property type="entry name" value="ASX_HYDROXYL"/>
    <property type="match status" value="1"/>
</dbReference>
<keyword evidence="10" id="KW-0812">Transmembrane</keyword>
<comment type="similarity">
    <text evidence="2">Belongs to the CRELD family.</text>
</comment>
<dbReference type="InterPro" id="IPR002049">
    <property type="entry name" value="LE_dom"/>
</dbReference>
<evidence type="ECO:0000256" key="4">
    <source>
        <dbReference type="ARBA" id="ARBA00022729"/>
    </source>
</evidence>
<evidence type="ECO:0000256" key="11">
    <source>
        <dbReference type="SAM" id="SignalP"/>
    </source>
</evidence>
<accession>A0AAN5CNK0</accession>
<keyword evidence="14" id="KW-1185">Reference proteome</keyword>
<dbReference type="InterPro" id="IPR049883">
    <property type="entry name" value="NOTCH1_EGF-like"/>
</dbReference>
<feature type="domain" description="EGF-like" evidence="12">
    <location>
        <begin position="165"/>
        <end position="204"/>
    </location>
</feature>
<feature type="chain" id="PRO_5043032898" description="EGF-like domain-containing protein" evidence="11">
    <location>
        <begin position="20"/>
        <end position="377"/>
    </location>
</feature>
<keyword evidence="10" id="KW-1133">Transmembrane helix</keyword>
<sequence length="377" mass="41142">LKVVLLGDALLSALNMLLSQSNLFRLLLAVSAVSCKQVKDEKCKPCAFLVDTFNVGLEKTANKHFAGGDTAWEEKNLGKYKTSETRLVEVMEGVCKKKTMENTDKYSGVKELEFKCSALFEDNEEIVEEWYKSQQGLDLFSHLCVDGLKICCPHGRFGKECSACPGIERGAQLCYGHGDCNGGGSREGTGKCKCSEGYTGHACQHCPSNYFPTKKTETEIECSKCHDSCAGGCSGPSAKECVKCATGWIKEDETCVDVDECKAEGDNERCTAAYEICVNTVGSFRCDCDTGYIRNKDGICEVDVVAPSHLSFLPPHHVLRLVAYLGLISVITLIYSFHRSTLCVIFTVISVIASILIEIYVNPDTIPDAAKSFLSGL</sequence>
<dbReference type="PROSITE" id="PS01186">
    <property type="entry name" value="EGF_2"/>
    <property type="match status" value="1"/>
</dbReference>
<evidence type="ECO:0000256" key="8">
    <source>
        <dbReference type="ARBA" id="ARBA00023157"/>
    </source>
</evidence>
<dbReference type="SUPFAM" id="SSF57184">
    <property type="entry name" value="Growth factor receptor domain"/>
    <property type="match status" value="1"/>
</dbReference>
<dbReference type="InterPro" id="IPR001881">
    <property type="entry name" value="EGF-like_Ca-bd_dom"/>
</dbReference>
<feature type="signal peptide" evidence="11">
    <location>
        <begin position="1"/>
        <end position="19"/>
    </location>
</feature>
<dbReference type="PANTHER" id="PTHR24039">
    <property type="entry name" value="FIBRILLIN-RELATED"/>
    <property type="match status" value="1"/>
</dbReference>
<evidence type="ECO:0000313" key="13">
    <source>
        <dbReference type="EMBL" id="GMR47720.1"/>
    </source>
</evidence>
<comment type="caution">
    <text evidence="13">The sequence shown here is derived from an EMBL/GenBank/DDBJ whole genome shotgun (WGS) entry which is preliminary data.</text>
</comment>
<dbReference type="InterPro" id="IPR018097">
    <property type="entry name" value="EGF_Ca-bd_CS"/>
</dbReference>
<dbReference type="InterPro" id="IPR009030">
    <property type="entry name" value="Growth_fac_rcpt_cys_sf"/>
</dbReference>
<keyword evidence="10" id="KW-0472">Membrane</keyword>
<keyword evidence="7" id="KW-0106">Calcium</keyword>
<evidence type="ECO:0000256" key="6">
    <source>
        <dbReference type="ARBA" id="ARBA00022824"/>
    </source>
</evidence>
<name>A0AAN5CNK0_9BILA</name>
<keyword evidence="3 9" id="KW-0245">EGF-like domain</keyword>
<dbReference type="AlphaFoldDB" id="A0AAN5CNK0"/>
<protein>
    <recommendedName>
        <fullName evidence="12">EGF-like domain-containing protein</fullName>
    </recommendedName>
</protein>
<evidence type="ECO:0000259" key="12">
    <source>
        <dbReference type="PROSITE" id="PS50026"/>
    </source>
</evidence>
<feature type="non-terminal residue" evidence="13">
    <location>
        <position position="1"/>
    </location>
</feature>
<dbReference type="InterPro" id="IPR000152">
    <property type="entry name" value="EGF-type_Asp/Asn_hydroxyl_site"/>
</dbReference>
<comment type="subcellular location">
    <subcellularLocation>
        <location evidence="1">Endoplasmic reticulum</location>
    </subcellularLocation>
</comment>
<feature type="transmembrane region" description="Helical" evidence="10">
    <location>
        <begin position="317"/>
        <end position="335"/>
    </location>
</feature>
<evidence type="ECO:0000313" key="14">
    <source>
        <dbReference type="Proteomes" id="UP001328107"/>
    </source>
</evidence>
<keyword evidence="6" id="KW-0256">Endoplasmic reticulum</keyword>
<dbReference type="SMART" id="SM00179">
    <property type="entry name" value="EGF_CA"/>
    <property type="match status" value="1"/>
</dbReference>
<dbReference type="GO" id="GO:0005509">
    <property type="term" value="F:calcium ion binding"/>
    <property type="evidence" value="ECO:0007669"/>
    <property type="project" value="InterPro"/>
</dbReference>
<dbReference type="SMART" id="SM00181">
    <property type="entry name" value="EGF"/>
    <property type="match status" value="3"/>
</dbReference>
<dbReference type="PROSITE" id="PS01187">
    <property type="entry name" value="EGF_CA"/>
    <property type="match status" value="1"/>
</dbReference>
<dbReference type="InterPro" id="IPR000742">
    <property type="entry name" value="EGF"/>
</dbReference>
<organism evidence="13 14">
    <name type="scientific">Pristionchus mayeri</name>
    <dbReference type="NCBI Taxonomy" id="1317129"/>
    <lineage>
        <taxon>Eukaryota</taxon>
        <taxon>Metazoa</taxon>
        <taxon>Ecdysozoa</taxon>
        <taxon>Nematoda</taxon>
        <taxon>Chromadorea</taxon>
        <taxon>Rhabditida</taxon>
        <taxon>Rhabditina</taxon>
        <taxon>Diplogasteromorpha</taxon>
        <taxon>Diplogasteroidea</taxon>
        <taxon>Neodiplogasteridae</taxon>
        <taxon>Pristionchus</taxon>
    </lineage>
</organism>
<dbReference type="InterPro" id="IPR021852">
    <property type="entry name" value="DUF3456"/>
</dbReference>
<dbReference type="CDD" id="cd00064">
    <property type="entry name" value="FU"/>
    <property type="match status" value="1"/>
</dbReference>
<comment type="caution">
    <text evidence="9">Lacks conserved residue(s) required for the propagation of feature annotation.</text>
</comment>
<keyword evidence="5" id="KW-0677">Repeat</keyword>
<dbReference type="GO" id="GO:0005783">
    <property type="term" value="C:endoplasmic reticulum"/>
    <property type="evidence" value="ECO:0007669"/>
    <property type="project" value="UniProtKB-SubCell"/>
</dbReference>
<reference evidence="14" key="1">
    <citation type="submission" date="2022-10" db="EMBL/GenBank/DDBJ databases">
        <title>Genome assembly of Pristionchus species.</title>
        <authorList>
            <person name="Yoshida K."/>
            <person name="Sommer R.J."/>
        </authorList>
    </citation>
    <scope>NUCLEOTIDE SEQUENCE [LARGE SCALE GENOMIC DNA]</scope>
    <source>
        <strain evidence="14">RS5460</strain>
    </source>
</reference>
<dbReference type="Proteomes" id="UP001328107">
    <property type="component" value="Unassembled WGS sequence"/>
</dbReference>
<evidence type="ECO:0000256" key="1">
    <source>
        <dbReference type="ARBA" id="ARBA00004240"/>
    </source>
</evidence>
<dbReference type="SMART" id="SM00261">
    <property type="entry name" value="FU"/>
    <property type="match status" value="1"/>
</dbReference>
<dbReference type="PROSITE" id="PS50026">
    <property type="entry name" value="EGF_3"/>
    <property type="match status" value="1"/>
</dbReference>
<evidence type="ECO:0000256" key="5">
    <source>
        <dbReference type="ARBA" id="ARBA00022737"/>
    </source>
</evidence>
<dbReference type="Gene3D" id="2.10.25.10">
    <property type="entry name" value="Laminin"/>
    <property type="match status" value="1"/>
</dbReference>
<evidence type="ECO:0000256" key="3">
    <source>
        <dbReference type="ARBA" id="ARBA00022536"/>
    </source>
</evidence>
<dbReference type="PROSITE" id="PS00022">
    <property type="entry name" value="EGF_1"/>
    <property type="match status" value="1"/>
</dbReference>
<proteinExistence type="inferred from homology"/>
<dbReference type="PROSITE" id="PS01248">
    <property type="entry name" value="EGF_LAM_1"/>
    <property type="match status" value="1"/>
</dbReference>
<dbReference type="Pfam" id="PF11938">
    <property type="entry name" value="DUF3456"/>
    <property type="match status" value="2"/>
</dbReference>
<dbReference type="CDD" id="cd00054">
    <property type="entry name" value="EGF_CA"/>
    <property type="match status" value="1"/>
</dbReference>
<feature type="transmembrane region" description="Helical" evidence="10">
    <location>
        <begin position="342"/>
        <end position="361"/>
    </location>
</feature>
<keyword evidence="8 9" id="KW-1015">Disulfide bond</keyword>
<evidence type="ECO:0000256" key="10">
    <source>
        <dbReference type="SAM" id="Phobius"/>
    </source>
</evidence>
<dbReference type="Pfam" id="PF07645">
    <property type="entry name" value="EGF_CA"/>
    <property type="match status" value="1"/>
</dbReference>
<evidence type="ECO:0000256" key="2">
    <source>
        <dbReference type="ARBA" id="ARBA00005897"/>
    </source>
</evidence>
<dbReference type="EMBL" id="BTRK01000004">
    <property type="protein sequence ID" value="GMR47720.1"/>
    <property type="molecule type" value="Genomic_DNA"/>
</dbReference>
<dbReference type="InterPro" id="IPR006212">
    <property type="entry name" value="Furin_repeat"/>
</dbReference>
<keyword evidence="4 11" id="KW-0732">Signal</keyword>
<evidence type="ECO:0000256" key="7">
    <source>
        <dbReference type="ARBA" id="ARBA00022837"/>
    </source>
</evidence>
<evidence type="ECO:0000256" key="9">
    <source>
        <dbReference type="PROSITE-ProRule" id="PRU00076"/>
    </source>
</evidence>